<proteinExistence type="predicted"/>
<name>A0A382K9P5_9ZZZZ</name>
<accession>A0A382K9P5</accession>
<sequence length="60" mass="7200">MLKINDFRVLLRLWSSLANSPDFSLENHRLIHKLQMFNSEMDYLESSGKIVFFLTKKKRL</sequence>
<organism evidence="1">
    <name type="scientific">marine metagenome</name>
    <dbReference type="NCBI Taxonomy" id="408172"/>
    <lineage>
        <taxon>unclassified sequences</taxon>
        <taxon>metagenomes</taxon>
        <taxon>ecological metagenomes</taxon>
    </lineage>
</organism>
<dbReference type="AlphaFoldDB" id="A0A382K9P5"/>
<evidence type="ECO:0000313" key="1">
    <source>
        <dbReference type="EMBL" id="SVC21058.1"/>
    </source>
</evidence>
<dbReference type="EMBL" id="UINC01079246">
    <property type="protein sequence ID" value="SVC21058.1"/>
    <property type="molecule type" value="Genomic_DNA"/>
</dbReference>
<reference evidence="1" key="1">
    <citation type="submission" date="2018-05" db="EMBL/GenBank/DDBJ databases">
        <authorList>
            <person name="Lanie J.A."/>
            <person name="Ng W.-L."/>
            <person name="Kazmierczak K.M."/>
            <person name="Andrzejewski T.M."/>
            <person name="Davidsen T.M."/>
            <person name="Wayne K.J."/>
            <person name="Tettelin H."/>
            <person name="Glass J.I."/>
            <person name="Rusch D."/>
            <person name="Podicherti R."/>
            <person name="Tsui H.-C.T."/>
            <person name="Winkler M.E."/>
        </authorList>
    </citation>
    <scope>NUCLEOTIDE SEQUENCE</scope>
</reference>
<gene>
    <name evidence="1" type="ORF">METZ01_LOCUS273912</name>
</gene>
<protein>
    <submittedName>
        <fullName evidence="1">Uncharacterized protein</fullName>
    </submittedName>
</protein>